<accession>A0A6J4T386</accession>
<reference evidence="2" key="1">
    <citation type="submission" date="2020-02" db="EMBL/GenBank/DDBJ databases">
        <authorList>
            <person name="Meier V. D."/>
        </authorList>
    </citation>
    <scope>NUCLEOTIDE SEQUENCE</scope>
    <source>
        <strain evidence="2">AVDCRST_MAG39</strain>
    </source>
</reference>
<proteinExistence type="predicted"/>
<dbReference type="InterPro" id="IPR008030">
    <property type="entry name" value="NmrA-like"/>
</dbReference>
<gene>
    <name evidence="2" type="ORF">AVDCRST_MAG39-2140</name>
</gene>
<sequence length="296" mass="31481">MAAGPALVTGATGTVGGQVVRALLAHGAPLRVAMRRPERGPSGVEAVRFDFAEPATYQAALAGARSLFLLFPPSLPRAADRFAELMDAARAAGVERVVFHSVRGAGRLPLPHRKIERVVQAGGVPWTLLRPNDFMQNFATVPVFRDGIARRGVMSTPAGVGRTSYIDVRDIGDAAVKVLTEDGHDGCTYTLTGPEALDLAQVAARLGRVLEKPVRYEPASVPGFVREVRALGNPLPLALIMTSIALIARFGLAAEVDPTLPQLLGKPARGFDAFARDYSHIWSGYVATGVRTEMAV</sequence>
<dbReference type="Pfam" id="PF05368">
    <property type="entry name" value="NmrA"/>
    <property type="match status" value="1"/>
</dbReference>
<dbReference type="AlphaFoldDB" id="A0A6J4T386"/>
<evidence type="ECO:0000259" key="1">
    <source>
        <dbReference type="Pfam" id="PF05368"/>
    </source>
</evidence>
<protein>
    <recommendedName>
        <fullName evidence="1">NmrA-like domain-containing protein</fullName>
    </recommendedName>
</protein>
<dbReference type="SUPFAM" id="SSF51735">
    <property type="entry name" value="NAD(P)-binding Rossmann-fold domains"/>
    <property type="match status" value="1"/>
</dbReference>
<feature type="domain" description="NmrA-like" evidence="1">
    <location>
        <begin position="7"/>
        <end position="242"/>
    </location>
</feature>
<dbReference type="InterPro" id="IPR051604">
    <property type="entry name" value="Ergot_Alk_Oxidoreductase"/>
</dbReference>
<dbReference type="InterPro" id="IPR036291">
    <property type="entry name" value="NAD(P)-bd_dom_sf"/>
</dbReference>
<dbReference type="CDD" id="cd05269">
    <property type="entry name" value="TMR_SDR_a"/>
    <property type="match status" value="1"/>
</dbReference>
<evidence type="ECO:0000313" key="2">
    <source>
        <dbReference type="EMBL" id="CAA9512953.1"/>
    </source>
</evidence>
<organism evidence="2">
    <name type="scientific">uncultured Sphingomonadaceae bacterium</name>
    <dbReference type="NCBI Taxonomy" id="169976"/>
    <lineage>
        <taxon>Bacteria</taxon>
        <taxon>Pseudomonadati</taxon>
        <taxon>Pseudomonadota</taxon>
        <taxon>Alphaproteobacteria</taxon>
        <taxon>Sphingomonadales</taxon>
        <taxon>Sphingomonadaceae</taxon>
        <taxon>environmental samples</taxon>
    </lineage>
</organism>
<name>A0A6J4T386_9SPHN</name>
<dbReference type="EMBL" id="CADCVW010000089">
    <property type="protein sequence ID" value="CAA9512953.1"/>
    <property type="molecule type" value="Genomic_DNA"/>
</dbReference>
<dbReference type="Gene3D" id="3.40.50.720">
    <property type="entry name" value="NAD(P)-binding Rossmann-like Domain"/>
    <property type="match status" value="1"/>
</dbReference>
<dbReference type="PANTHER" id="PTHR43162">
    <property type="match status" value="1"/>
</dbReference>
<dbReference type="Gene3D" id="3.90.25.10">
    <property type="entry name" value="UDP-galactose 4-epimerase, domain 1"/>
    <property type="match status" value="1"/>
</dbReference>
<dbReference type="PANTHER" id="PTHR43162:SF1">
    <property type="entry name" value="PRESTALK A DIFFERENTIATION PROTEIN A"/>
    <property type="match status" value="1"/>
</dbReference>